<evidence type="ECO:0000313" key="1">
    <source>
        <dbReference type="EMBL" id="ADZ83694.1"/>
    </source>
</evidence>
<dbReference type="InterPro" id="IPR011322">
    <property type="entry name" value="N-reg_PII-like_a/b"/>
</dbReference>
<dbReference type="InterPro" id="IPR015867">
    <property type="entry name" value="N-reg_PII/ATP_PRibTrfase_C"/>
</dbReference>
<dbReference type="GO" id="GO:0030234">
    <property type="term" value="F:enzyme regulator activity"/>
    <property type="evidence" value="ECO:0007669"/>
    <property type="project" value="InterPro"/>
</dbReference>
<dbReference type="SUPFAM" id="SSF54913">
    <property type="entry name" value="GlnB-like"/>
    <property type="match status" value="2"/>
</dbReference>
<name>F2JPN4_CELLD</name>
<sequence>MNKQMRAVFTIVDYSRGKQIADIYINEQIPIRIVTHGHGMADSVILDYLGLGENKKSIMISLLSPERTKRIFSILEEKMYLKKPGKGIAFSVPVSSMTSFLSSIVEADSTKNTELIKEDELNMADGYQHELIISIITKGHFPEVKAAASAAGAKGGTLIHALGLGGEEAQKFLGISIQPEKDVILIVVRKDEKNKVMKAIAEAAGINTEGRGISFSLPVDCALGLSETAIPQFNTEETIE</sequence>
<dbReference type="KEGG" id="cle:Clole_1977"/>
<reference evidence="1 2" key="1">
    <citation type="journal article" date="2011" name="J. Bacteriol.">
        <title>Complete genome sequence of the cellulose-degrading bacterium Cellulosilyticum lentocellum.</title>
        <authorList>
            <consortium name="US DOE Joint Genome Institute"/>
            <person name="Miller D.A."/>
            <person name="Suen G."/>
            <person name="Bruce D."/>
            <person name="Copeland A."/>
            <person name="Cheng J.F."/>
            <person name="Detter C."/>
            <person name="Goodwin L.A."/>
            <person name="Han C.S."/>
            <person name="Hauser L.J."/>
            <person name="Land M.L."/>
            <person name="Lapidus A."/>
            <person name="Lucas S."/>
            <person name="Meincke L."/>
            <person name="Pitluck S."/>
            <person name="Tapia R."/>
            <person name="Teshima H."/>
            <person name="Woyke T."/>
            <person name="Fox B.G."/>
            <person name="Angert E.R."/>
            <person name="Currie C.R."/>
        </authorList>
    </citation>
    <scope>NUCLEOTIDE SEQUENCE [LARGE SCALE GENOMIC DNA]</scope>
    <source>
        <strain evidence="2">ATCC 49066 / DSM 5427 / NCIMB 11756 / RHM5</strain>
    </source>
</reference>
<dbReference type="GO" id="GO:0006808">
    <property type="term" value="P:regulation of nitrogen utilization"/>
    <property type="evidence" value="ECO:0007669"/>
    <property type="project" value="InterPro"/>
</dbReference>
<keyword evidence="2" id="KW-1185">Reference proteome</keyword>
<proteinExistence type="predicted"/>
<dbReference type="HOGENOM" id="CLU_102878_0_0_9"/>
<dbReference type="eggNOG" id="COG0347">
    <property type="taxonomic scope" value="Bacteria"/>
</dbReference>
<dbReference type="Proteomes" id="UP000008467">
    <property type="component" value="Chromosome"/>
</dbReference>
<accession>F2JPN4</accession>
<dbReference type="RefSeq" id="WP_013656988.1">
    <property type="nucleotide sequence ID" value="NC_015275.1"/>
</dbReference>
<evidence type="ECO:0000313" key="2">
    <source>
        <dbReference type="Proteomes" id="UP000008467"/>
    </source>
</evidence>
<dbReference type="InterPro" id="IPR002187">
    <property type="entry name" value="N-reg_PII"/>
</dbReference>
<dbReference type="PROSITE" id="PS51343">
    <property type="entry name" value="PII_GLNB_DOM"/>
    <property type="match status" value="1"/>
</dbReference>
<dbReference type="SMART" id="SM00938">
    <property type="entry name" value="P-II"/>
    <property type="match status" value="1"/>
</dbReference>
<dbReference type="STRING" id="642492.Clole_1977"/>
<protein>
    <submittedName>
        <fullName evidence="1">Nitrogen regulatory protein P-II</fullName>
    </submittedName>
</protein>
<dbReference type="EMBL" id="CP002582">
    <property type="protein sequence ID" value="ADZ83694.1"/>
    <property type="molecule type" value="Genomic_DNA"/>
</dbReference>
<dbReference type="AlphaFoldDB" id="F2JPN4"/>
<gene>
    <name evidence="1" type="ordered locus">Clole_1977</name>
</gene>
<dbReference type="Pfam" id="PF00543">
    <property type="entry name" value="P-II"/>
    <property type="match status" value="1"/>
</dbReference>
<organism evidence="1 2">
    <name type="scientific">Cellulosilyticum lentocellum (strain ATCC 49066 / DSM 5427 / NCIMB 11756 / RHM5)</name>
    <name type="common">Clostridium lentocellum</name>
    <dbReference type="NCBI Taxonomy" id="642492"/>
    <lineage>
        <taxon>Bacteria</taxon>
        <taxon>Bacillati</taxon>
        <taxon>Bacillota</taxon>
        <taxon>Clostridia</taxon>
        <taxon>Lachnospirales</taxon>
        <taxon>Cellulosilyticaceae</taxon>
        <taxon>Cellulosilyticum</taxon>
    </lineage>
</organism>
<dbReference type="Gene3D" id="3.30.70.120">
    <property type="match status" value="1"/>
</dbReference>